<evidence type="ECO:0000313" key="2">
    <source>
        <dbReference type="EMBL" id="TIC78557.1"/>
    </source>
</evidence>
<dbReference type="OrthoDB" id="8817772at2"/>
<feature type="compositionally biased region" description="Basic and acidic residues" evidence="1">
    <location>
        <begin position="1"/>
        <end position="16"/>
    </location>
</feature>
<name>A0A4T0UJ30_9NEIS</name>
<dbReference type="RefSeq" id="WP_136555795.1">
    <property type="nucleotide sequence ID" value="NZ_STGJ01000025.1"/>
</dbReference>
<gene>
    <name evidence="2" type="ORF">E5K04_15690</name>
</gene>
<protein>
    <submittedName>
        <fullName evidence="2">Uncharacterized protein</fullName>
    </submittedName>
</protein>
<accession>A0A4T0UJ30</accession>
<evidence type="ECO:0000256" key="1">
    <source>
        <dbReference type="SAM" id="MobiDB-lite"/>
    </source>
</evidence>
<organism evidence="2 3">
    <name type="scientific">Crenobacter intestini</name>
    <dbReference type="NCBI Taxonomy" id="2563443"/>
    <lineage>
        <taxon>Bacteria</taxon>
        <taxon>Pseudomonadati</taxon>
        <taxon>Pseudomonadota</taxon>
        <taxon>Betaproteobacteria</taxon>
        <taxon>Neisseriales</taxon>
        <taxon>Neisseriaceae</taxon>
        <taxon>Crenobacter</taxon>
    </lineage>
</organism>
<keyword evidence="3" id="KW-1185">Reference proteome</keyword>
<reference evidence="2 3" key="1">
    <citation type="submission" date="2019-04" db="EMBL/GenBank/DDBJ databases">
        <title>Crenobacter sp. nov.</title>
        <authorList>
            <person name="Shi S."/>
        </authorList>
    </citation>
    <scope>NUCLEOTIDE SEQUENCE [LARGE SCALE GENOMIC DNA]</scope>
    <source>
        <strain evidence="2 3">GY 70310</strain>
    </source>
</reference>
<feature type="region of interest" description="Disordered" evidence="1">
    <location>
        <begin position="1"/>
        <end position="30"/>
    </location>
</feature>
<comment type="caution">
    <text evidence="2">The sequence shown here is derived from an EMBL/GenBank/DDBJ whole genome shotgun (WGS) entry which is preliminary data.</text>
</comment>
<proteinExistence type="predicted"/>
<dbReference type="Proteomes" id="UP000308891">
    <property type="component" value="Unassembled WGS sequence"/>
</dbReference>
<dbReference type="AlphaFoldDB" id="A0A4T0UJ30"/>
<sequence>MKIEGRHPMSAKRNDFTRPPGAANPPWQPRTLSKAEFHGALREKGLSLSDAAFLWGVSVANASRVAANPGRPAHWLFALAALPKLRAAELKALRAQRKQQGRPGQSQPGAVVQAASVAAELYESVACHASCGLAEEGDADGYIKAVRGAGATLQFLVCFPAGEDWFGAVLFDDYFYTTGRIVRPAAREVTV</sequence>
<dbReference type="EMBL" id="STGJ01000025">
    <property type="protein sequence ID" value="TIC78557.1"/>
    <property type="molecule type" value="Genomic_DNA"/>
</dbReference>
<evidence type="ECO:0000313" key="3">
    <source>
        <dbReference type="Proteomes" id="UP000308891"/>
    </source>
</evidence>